<dbReference type="AlphaFoldDB" id="J9D380"/>
<dbReference type="OrthoDB" id="442863at2759"/>
<dbReference type="Proteomes" id="UP000003163">
    <property type="component" value="Unassembled WGS sequence"/>
</dbReference>
<dbReference type="STRING" id="1003232.J9D380"/>
<keyword evidence="3" id="KW-0539">Nucleus</keyword>
<protein>
    <recommendedName>
        <fullName evidence="8">Pop1 N-terminal domain-containing protein</fullName>
    </recommendedName>
</protein>
<evidence type="ECO:0008006" key="8">
    <source>
        <dbReference type="Google" id="ProtNLM"/>
    </source>
</evidence>
<dbReference type="EMBL" id="AFBI03000095">
    <property type="protein sequence ID" value="EJW02024.1"/>
    <property type="molecule type" value="Genomic_DNA"/>
</dbReference>
<feature type="domain" description="POPLD" evidence="5">
    <location>
        <begin position="387"/>
        <end position="474"/>
    </location>
</feature>
<reference evidence="6 7" key="1">
    <citation type="submission" date="2011-08" db="EMBL/GenBank/DDBJ databases">
        <authorList>
            <person name="Liu Z.J."/>
            <person name="Shi F.L."/>
            <person name="Lu J.Q."/>
            <person name="Li M."/>
            <person name="Wang Z.L."/>
        </authorList>
    </citation>
    <scope>NUCLEOTIDE SEQUENCE [LARGE SCALE GENOMIC DNA]</scope>
    <source>
        <strain evidence="6 7">USNM 41457</strain>
    </source>
</reference>
<dbReference type="GO" id="GO:0005655">
    <property type="term" value="C:nucleolar ribonuclease P complex"/>
    <property type="evidence" value="ECO:0007669"/>
    <property type="project" value="InterPro"/>
</dbReference>
<proteinExistence type="predicted"/>
<comment type="subcellular location">
    <subcellularLocation>
        <location evidence="1">Nucleus</location>
    </subcellularLocation>
</comment>
<accession>J9D380</accession>
<gene>
    <name evidence="6" type="ORF">EDEG_03521</name>
</gene>
<dbReference type="PANTHER" id="PTHR22731:SF3">
    <property type="entry name" value="RIBONUCLEASES P_MRP PROTEIN SUBUNIT POP1"/>
    <property type="match status" value="1"/>
</dbReference>
<evidence type="ECO:0000259" key="4">
    <source>
        <dbReference type="Pfam" id="PF06978"/>
    </source>
</evidence>
<name>J9D380_EDHAE</name>
<dbReference type="Pfam" id="PF08170">
    <property type="entry name" value="POPLD"/>
    <property type="match status" value="1"/>
</dbReference>
<feature type="domain" description="Pop1 N-terminal" evidence="4">
    <location>
        <begin position="54"/>
        <end position="119"/>
    </location>
</feature>
<evidence type="ECO:0000313" key="6">
    <source>
        <dbReference type="EMBL" id="EJW02024.1"/>
    </source>
</evidence>
<dbReference type="GO" id="GO:0001682">
    <property type="term" value="P:tRNA 5'-leader removal"/>
    <property type="evidence" value="ECO:0007669"/>
    <property type="project" value="InterPro"/>
</dbReference>
<dbReference type="GO" id="GO:0000172">
    <property type="term" value="C:ribonuclease MRP complex"/>
    <property type="evidence" value="ECO:0007669"/>
    <property type="project" value="InterPro"/>
</dbReference>
<dbReference type="HOGENOM" id="CLU_036209_0_0_1"/>
<dbReference type="PANTHER" id="PTHR22731">
    <property type="entry name" value="RIBONUCLEASES P/MRP PROTEIN SUBUNIT POP1"/>
    <property type="match status" value="1"/>
</dbReference>
<dbReference type="VEuPathDB" id="MicrosporidiaDB:EDEG_03521"/>
<dbReference type="Pfam" id="PF06978">
    <property type="entry name" value="POP1_N"/>
    <property type="match status" value="1"/>
</dbReference>
<comment type="caution">
    <text evidence="6">The sequence shown here is derived from an EMBL/GenBank/DDBJ whole genome shotgun (WGS) entry which is preliminary data.</text>
</comment>
<evidence type="ECO:0000256" key="3">
    <source>
        <dbReference type="ARBA" id="ARBA00023242"/>
    </source>
</evidence>
<dbReference type="InterPro" id="IPR039182">
    <property type="entry name" value="Pop1"/>
</dbReference>
<organism evidence="6 7">
    <name type="scientific">Edhazardia aedis (strain USNM 41457)</name>
    <name type="common">Microsporidian parasite</name>
    <dbReference type="NCBI Taxonomy" id="1003232"/>
    <lineage>
        <taxon>Eukaryota</taxon>
        <taxon>Fungi</taxon>
        <taxon>Fungi incertae sedis</taxon>
        <taxon>Microsporidia</taxon>
        <taxon>Edhazardia</taxon>
    </lineage>
</organism>
<evidence type="ECO:0000259" key="5">
    <source>
        <dbReference type="Pfam" id="PF08170"/>
    </source>
</evidence>
<evidence type="ECO:0000256" key="2">
    <source>
        <dbReference type="ARBA" id="ARBA00022694"/>
    </source>
</evidence>
<sequence>MGEDEIDSKSFIEARAAEIKYLEGKIKKSTKKSCLFQRQPFYKRRRLHSKTKISKNLNKRRKKKQDHPYLRTHVWFAKRFEMVRLFGTFMPFKRRQKSDKFIYKSSKRGYIIDESYKSIRFYERLVKDKSIINDNAYLTIKSVNSETVEEDKKIILDENVHMRKVCMDSSNGEKNMINKINSRLNNELVEYSKIDADILGKITESETNSEISNIREQEAIKTHELQEDENKTNEAESAPNYFFLEENFLLNHNISAVFDTSKCKKFDETKFQTNTCTTILIHYKNNFVLSDVILTKSYLITISLDSPLIDSFFEAYNLEFCSDSCISLIFGTEILNESGVYRGKTRQTDDIDAYIAEKFKKKEKDNETEFLSPFCFIKSSSDMENGKILVNRKNIMNIWQFFCNNGVIPISILEHLRLGLEYKKMIFPYDFPNTCFFNDFEKSCYKHVEEKYLRTPASKKPNYEKLGVENPFYLPESVNKNFIDVSYFEADTGSLERMAVIKNNDNELVGYVLRGAFCFSIGKCRGVCVLFKKSTGDLYAKNLIATKTHKIVLK</sequence>
<dbReference type="InParanoid" id="J9D380"/>
<keyword evidence="2" id="KW-0819">tRNA processing</keyword>
<dbReference type="InterPro" id="IPR012590">
    <property type="entry name" value="POPLD_dom"/>
</dbReference>
<dbReference type="OMA" id="FIFPYKF"/>
<keyword evidence="7" id="KW-1185">Reference proteome</keyword>
<reference evidence="7" key="2">
    <citation type="submission" date="2015-07" db="EMBL/GenBank/DDBJ databases">
        <title>Contrasting host-pathogen interactions and genome evolution in two generalist and specialist microsporidian pathogens of mosquitoes.</title>
        <authorList>
            <consortium name="The Broad Institute Genomics Platform"/>
            <consortium name="The Broad Institute Genome Sequencing Center for Infectious Disease"/>
            <person name="Cuomo C.A."/>
            <person name="Sanscrainte N.D."/>
            <person name="Goldberg J.M."/>
            <person name="Heiman D."/>
            <person name="Young S."/>
            <person name="Zeng Q."/>
            <person name="Becnel J.J."/>
            <person name="Birren B.W."/>
        </authorList>
    </citation>
    <scope>NUCLEOTIDE SEQUENCE [LARGE SCALE GENOMIC DNA]</scope>
    <source>
        <strain evidence="7">USNM 41457</strain>
    </source>
</reference>
<evidence type="ECO:0000256" key="1">
    <source>
        <dbReference type="ARBA" id="ARBA00004123"/>
    </source>
</evidence>
<dbReference type="InterPro" id="IPR009723">
    <property type="entry name" value="Pop1_N"/>
</dbReference>
<evidence type="ECO:0000313" key="7">
    <source>
        <dbReference type="Proteomes" id="UP000003163"/>
    </source>
</evidence>